<dbReference type="Proteomes" id="UP000823674">
    <property type="component" value="Chromosome A01"/>
</dbReference>
<organism evidence="1 2">
    <name type="scientific">Brassica rapa subsp. trilocularis</name>
    <dbReference type="NCBI Taxonomy" id="1813537"/>
    <lineage>
        <taxon>Eukaryota</taxon>
        <taxon>Viridiplantae</taxon>
        <taxon>Streptophyta</taxon>
        <taxon>Embryophyta</taxon>
        <taxon>Tracheophyta</taxon>
        <taxon>Spermatophyta</taxon>
        <taxon>Magnoliopsida</taxon>
        <taxon>eudicotyledons</taxon>
        <taxon>Gunneridae</taxon>
        <taxon>Pentapetalae</taxon>
        <taxon>rosids</taxon>
        <taxon>malvids</taxon>
        <taxon>Brassicales</taxon>
        <taxon>Brassicaceae</taxon>
        <taxon>Brassiceae</taxon>
        <taxon>Brassica</taxon>
    </lineage>
</organism>
<name>A0ABQ7NVR3_BRACM</name>
<protein>
    <submittedName>
        <fullName evidence="1">Uncharacterized protein</fullName>
    </submittedName>
</protein>
<keyword evidence="2" id="KW-1185">Reference proteome</keyword>
<dbReference type="EMBL" id="JADBGQ010000001">
    <property type="protein sequence ID" value="KAG5414945.1"/>
    <property type="molecule type" value="Genomic_DNA"/>
</dbReference>
<comment type="caution">
    <text evidence="1">The sequence shown here is derived from an EMBL/GenBank/DDBJ whole genome shotgun (WGS) entry which is preliminary data.</text>
</comment>
<accession>A0ABQ7NVR3</accession>
<gene>
    <name evidence="1" type="primary">A01g506300.1_BraROA</name>
    <name evidence="1" type="ORF">IGI04_002512</name>
</gene>
<reference evidence="1 2" key="1">
    <citation type="submission" date="2021-03" db="EMBL/GenBank/DDBJ databases">
        <authorList>
            <person name="King G.J."/>
            <person name="Bancroft I."/>
            <person name="Baten A."/>
            <person name="Bloomfield J."/>
            <person name="Borpatragohain P."/>
            <person name="He Z."/>
            <person name="Irish N."/>
            <person name="Irwin J."/>
            <person name="Liu K."/>
            <person name="Mauleon R.P."/>
            <person name="Moore J."/>
            <person name="Morris R."/>
            <person name="Ostergaard L."/>
            <person name="Wang B."/>
            <person name="Wells R."/>
        </authorList>
    </citation>
    <scope>NUCLEOTIDE SEQUENCE [LARGE SCALE GENOMIC DNA]</scope>
    <source>
        <strain evidence="1">R-o-18</strain>
        <tissue evidence="1">Leaf</tissue>
    </source>
</reference>
<evidence type="ECO:0000313" key="1">
    <source>
        <dbReference type="EMBL" id="KAG5414945.1"/>
    </source>
</evidence>
<evidence type="ECO:0000313" key="2">
    <source>
        <dbReference type="Proteomes" id="UP000823674"/>
    </source>
</evidence>
<proteinExistence type="predicted"/>
<sequence length="90" mass="10044">MEARLKADVIVVKVSGLMPCARASGYASTGLWRRPHLRSQVSCSSSWYQSYGSWVDLLAFKELVLWFSKARDAFWDCFSGCGGVDNPSFV</sequence>